<organism evidence="6">
    <name type="scientific">Schaalia odontolytica</name>
    <dbReference type="NCBI Taxonomy" id="1660"/>
    <lineage>
        <taxon>Bacteria</taxon>
        <taxon>Bacillati</taxon>
        <taxon>Actinomycetota</taxon>
        <taxon>Actinomycetes</taxon>
        <taxon>Actinomycetales</taxon>
        <taxon>Actinomycetaceae</taxon>
        <taxon>Schaalia</taxon>
    </lineage>
</organism>
<dbReference type="InterPro" id="IPR000073">
    <property type="entry name" value="AB_hydrolase_1"/>
</dbReference>
<protein>
    <submittedName>
        <fullName evidence="6">Carboxylesterase A</fullName>
        <ecNumber evidence="6">3.1.1.-</ecNumber>
    </submittedName>
</protein>
<evidence type="ECO:0000256" key="1">
    <source>
        <dbReference type="ARBA" id="ARBA00010088"/>
    </source>
</evidence>
<accession>A0A6N2RJ55</accession>
<comment type="similarity">
    <text evidence="1">Belongs to the peptidase S33 family.</text>
</comment>
<proteinExistence type="inferred from homology"/>
<dbReference type="InterPro" id="IPR051601">
    <property type="entry name" value="Serine_prot/Carboxylest_S33"/>
</dbReference>
<dbReference type="InterPro" id="IPR029058">
    <property type="entry name" value="AB_hydrolase_fold"/>
</dbReference>
<evidence type="ECO:0000256" key="4">
    <source>
        <dbReference type="SAM" id="MobiDB-lite"/>
    </source>
</evidence>
<name>A0A6N2RJ55_9ACTO</name>
<dbReference type="EMBL" id="CACRSM010000002">
    <property type="protein sequence ID" value="VYS81042.1"/>
    <property type="molecule type" value="Genomic_DNA"/>
</dbReference>
<evidence type="ECO:0000256" key="3">
    <source>
        <dbReference type="ARBA" id="ARBA00022801"/>
    </source>
</evidence>
<dbReference type="AlphaFoldDB" id="A0A6N2RJ55"/>
<dbReference type="Pfam" id="PF00561">
    <property type="entry name" value="Abhydrolase_1"/>
    <property type="match status" value="1"/>
</dbReference>
<evidence type="ECO:0000256" key="2">
    <source>
        <dbReference type="ARBA" id="ARBA00022729"/>
    </source>
</evidence>
<evidence type="ECO:0000313" key="6">
    <source>
        <dbReference type="EMBL" id="VYS81042.1"/>
    </source>
</evidence>
<feature type="region of interest" description="Disordered" evidence="4">
    <location>
        <begin position="177"/>
        <end position="202"/>
    </location>
</feature>
<sequence length="550" mass="58806">MNSRSRLIVSVLIVLALATNFGIAYYAKNAIDQAATSAAAGTSNSQNKVTVAHAADPLPGKPTKEQFYSQPLNWRQCEASEITSTGVSAPRDIDKYQCASLTAPLDWENLDGNQITLALAVHRGDQSEGKALFYNLGGPGGASVSSITSQVTTSLGTGLVSAFDIVALDPRGVGASTPVRCRTDEERDGDAAGTRNPIDPNATPAEMIKLAEDTSQDLAKGCQDLSGDIFKHIDTVNASKDFDMVRALLGQEKFNYLGYSYGTFLGATYAEQFPGNVGHMVLDGALDPSVSGDELSAMQMRGFEASLRHWVEDCQAARNCPLKGDADTGMKQMKNFFDRLYNTPLQTSDPNRPLTHDLAMSAVVGLLYSTQTYSILTQGMQQALNSEDGSTLLYVADLLSERNKDGSYSSNSMDAIVAINSLDFEPVGDAAQWEKDSTALKQELMIFGDLAGYTSAGLEGWPTKHAKRHAIKAEGAAPIMVVGTTHDPATPYVMSQNLAKQLSSGVLVTWDGWNHTAYSKNGSKCVATAVEGYFLRNVVPSADLQCGANS</sequence>
<dbReference type="SUPFAM" id="SSF53474">
    <property type="entry name" value="alpha/beta-Hydrolases"/>
    <property type="match status" value="1"/>
</dbReference>
<evidence type="ECO:0000259" key="5">
    <source>
        <dbReference type="Pfam" id="PF00561"/>
    </source>
</evidence>
<keyword evidence="2" id="KW-0732">Signal</keyword>
<dbReference type="GO" id="GO:0016787">
    <property type="term" value="F:hydrolase activity"/>
    <property type="evidence" value="ECO:0007669"/>
    <property type="project" value="UniProtKB-KW"/>
</dbReference>
<dbReference type="EC" id="3.1.1.-" evidence="6"/>
<dbReference type="PANTHER" id="PTHR43248">
    <property type="entry name" value="2-SUCCINYL-6-HYDROXY-2,4-CYCLOHEXADIENE-1-CARBOXYLATE SYNTHASE"/>
    <property type="match status" value="1"/>
</dbReference>
<reference evidence="6" key="1">
    <citation type="submission" date="2019-11" db="EMBL/GenBank/DDBJ databases">
        <authorList>
            <person name="Feng L."/>
        </authorList>
    </citation>
    <scope>NUCLEOTIDE SEQUENCE</scope>
    <source>
        <strain evidence="6">AodontolyticusLFYP35</strain>
    </source>
</reference>
<dbReference type="Gene3D" id="3.40.50.1820">
    <property type="entry name" value="alpha/beta hydrolase"/>
    <property type="match status" value="1"/>
</dbReference>
<keyword evidence="3 6" id="KW-0378">Hydrolase</keyword>
<dbReference type="PANTHER" id="PTHR43248:SF29">
    <property type="entry name" value="TRIPEPTIDYL AMINOPEPTIDASE"/>
    <property type="match status" value="1"/>
</dbReference>
<gene>
    <name evidence="6" type="primary">caeA</name>
    <name evidence="6" type="ORF">AOLFYP35_00389</name>
</gene>
<feature type="domain" description="AB hydrolase-1" evidence="5">
    <location>
        <begin position="155"/>
        <end position="517"/>
    </location>
</feature>